<accession>A0A136IT68</accession>
<gene>
    <name evidence="2" type="ORF">Micbo1qcDRAFT_207343</name>
</gene>
<feature type="compositionally biased region" description="Basic and acidic residues" evidence="1">
    <location>
        <begin position="98"/>
        <end position="109"/>
    </location>
</feature>
<evidence type="ECO:0000313" key="3">
    <source>
        <dbReference type="Proteomes" id="UP000070501"/>
    </source>
</evidence>
<name>A0A136IT68_9PEZI</name>
<organism evidence="2 3">
    <name type="scientific">Microdochium bolleyi</name>
    <dbReference type="NCBI Taxonomy" id="196109"/>
    <lineage>
        <taxon>Eukaryota</taxon>
        <taxon>Fungi</taxon>
        <taxon>Dikarya</taxon>
        <taxon>Ascomycota</taxon>
        <taxon>Pezizomycotina</taxon>
        <taxon>Sordariomycetes</taxon>
        <taxon>Xylariomycetidae</taxon>
        <taxon>Xylariales</taxon>
        <taxon>Microdochiaceae</taxon>
        <taxon>Microdochium</taxon>
    </lineage>
</organism>
<proteinExistence type="predicted"/>
<feature type="region of interest" description="Disordered" evidence="1">
    <location>
        <begin position="90"/>
        <end position="109"/>
    </location>
</feature>
<dbReference type="InParanoid" id="A0A136IT68"/>
<dbReference type="STRING" id="196109.A0A136IT68"/>
<dbReference type="EMBL" id="KQ964259">
    <property type="protein sequence ID" value="KXJ88065.1"/>
    <property type="molecule type" value="Genomic_DNA"/>
</dbReference>
<dbReference type="Proteomes" id="UP000070501">
    <property type="component" value="Unassembled WGS sequence"/>
</dbReference>
<feature type="compositionally biased region" description="Polar residues" evidence="1">
    <location>
        <begin position="10"/>
        <end position="20"/>
    </location>
</feature>
<feature type="region of interest" description="Disordered" evidence="1">
    <location>
        <begin position="1"/>
        <end position="20"/>
    </location>
</feature>
<evidence type="ECO:0000256" key="1">
    <source>
        <dbReference type="SAM" id="MobiDB-lite"/>
    </source>
</evidence>
<protein>
    <submittedName>
        <fullName evidence="2">Uncharacterized protein</fullName>
    </submittedName>
</protein>
<keyword evidence="3" id="KW-1185">Reference proteome</keyword>
<reference evidence="3" key="1">
    <citation type="submission" date="2016-02" db="EMBL/GenBank/DDBJ databases">
        <title>Draft genome sequence of Microdochium bolleyi, a fungal endophyte of beachgrass.</title>
        <authorList>
            <consortium name="DOE Joint Genome Institute"/>
            <person name="David A.S."/>
            <person name="May G."/>
            <person name="Haridas S."/>
            <person name="Lim J."/>
            <person name="Wang M."/>
            <person name="Labutti K."/>
            <person name="Lipzen A."/>
            <person name="Barry K."/>
            <person name="Grigoriev I.V."/>
        </authorList>
    </citation>
    <scope>NUCLEOTIDE SEQUENCE [LARGE SCALE GENOMIC DNA]</scope>
    <source>
        <strain evidence="3">J235TASD1</strain>
    </source>
</reference>
<sequence length="109" mass="12555">MTVESDKSLTSKGTITNPQNKFVPSTLKLWANFLKQQRSIYGRLYSKYPVDKQVLESTTFLVELGGRLAKKKVANERDLEYVQHNIVEHPSLTLSNRSETRRRQNDSSL</sequence>
<evidence type="ECO:0000313" key="2">
    <source>
        <dbReference type="EMBL" id="KXJ88065.1"/>
    </source>
</evidence>
<dbReference type="OrthoDB" id="411394at2759"/>
<dbReference type="AlphaFoldDB" id="A0A136IT68"/>